<dbReference type="EMBL" id="BTRK01000005">
    <property type="protein sequence ID" value="GMR51950.1"/>
    <property type="molecule type" value="Genomic_DNA"/>
</dbReference>
<dbReference type="CDD" id="cd04301">
    <property type="entry name" value="NAT_SF"/>
    <property type="match status" value="1"/>
</dbReference>
<gene>
    <name evidence="2" type="ORF">PMAYCL1PPCAC_22145</name>
</gene>
<dbReference type="PANTHER" id="PTHR20958:SF6">
    <property type="entry name" value="GLYCINE N-ACYLTRANSFERASE-LIKE PROTEIN"/>
    <property type="match status" value="1"/>
</dbReference>
<dbReference type="SUPFAM" id="SSF55729">
    <property type="entry name" value="Acyl-CoA N-acyltransferases (Nat)"/>
    <property type="match status" value="1"/>
</dbReference>
<dbReference type="InterPro" id="IPR013653">
    <property type="entry name" value="GCN5-like_dom"/>
</dbReference>
<reference evidence="3" key="1">
    <citation type="submission" date="2022-10" db="EMBL/GenBank/DDBJ databases">
        <title>Genome assembly of Pristionchus species.</title>
        <authorList>
            <person name="Yoshida K."/>
            <person name="Sommer R.J."/>
        </authorList>
    </citation>
    <scope>NUCLEOTIDE SEQUENCE [LARGE SCALE GENOMIC DNA]</scope>
    <source>
        <strain evidence="3">RS5460</strain>
    </source>
</reference>
<dbReference type="GO" id="GO:0016747">
    <property type="term" value="F:acyltransferase activity, transferring groups other than amino-acyl groups"/>
    <property type="evidence" value="ECO:0007669"/>
    <property type="project" value="InterPro"/>
</dbReference>
<name>A0AAN5CWV2_9BILA</name>
<evidence type="ECO:0000259" key="1">
    <source>
        <dbReference type="PROSITE" id="PS51186"/>
    </source>
</evidence>
<evidence type="ECO:0000313" key="2">
    <source>
        <dbReference type="EMBL" id="GMR51950.1"/>
    </source>
</evidence>
<evidence type="ECO:0000313" key="3">
    <source>
        <dbReference type="Proteomes" id="UP001328107"/>
    </source>
</evidence>
<accession>A0AAN5CWV2</accession>
<dbReference type="Gene3D" id="3.40.630.30">
    <property type="match status" value="1"/>
</dbReference>
<dbReference type="Proteomes" id="UP001328107">
    <property type="component" value="Unassembled WGS sequence"/>
</dbReference>
<dbReference type="AlphaFoldDB" id="A0AAN5CWV2"/>
<protein>
    <recommendedName>
        <fullName evidence="1">N-acetyltransferase domain-containing protein</fullName>
    </recommendedName>
</protein>
<dbReference type="PANTHER" id="PTHR20958">
    <property type="entry name" value="GLYCINE N-ACYLTRANSFERASE-LIKE PROTEIN"/>
    <property type="match status" value="1"/>
</dbReference>
<proteinExistence type="predicted"/>
<comment type="caution">
    <text evidence="2">The sequence shown here is derived from an EMBL/GenBank/DDBJ whole genome shotgun (WGS) entry which is preliminary data.</text>
</comment>
<dbReference type="InterPro" id="IPR053225">
    <property type="entry name" value="Acyl-CoA_N-acyltransferase"/>
</dbReference>
<dbReference type="InterPro" id="IPR000182">
    <property type="entry name" value="GNAT_dom"/>
</dbReference>
<sequence>AHFLQMFLREFKTESELRDLLEQETKELPDCPENIFLENAIRLKLEGVSTNTETEIFGFPASDCRYIFFVEHGEDVYPVIHVRQPLYGHRAGELDESAKLIIERFKEHFLKHSQILVVGDKRCTDTFVHHLSSSLNFTAVHKQEQIPEFYMTAAQREQVINTNVQVPEGFKFDAIDVDKEADTIYPLWVVEKEFTINRLRHLPSICIRTNEGELAGWAMSTFYGTVSHLYVFPQFRQNGLGNALQLAQAAQYAKKGARPSLYVSPGNTVVYKRFSNSPFWTLWTESDEDRKEILNYTEFVVFRPADE</sequence>
<feature type="domain" description="N-acetyltransferase" evidence="1">
    <location>
        <begin position="164"/>
        <end position="306"/>
    </location>
</feature>
<dbReference type="Pfam" id="PF08445">
    <property type="entry name" value="FR47"/>
    <property type="match status" value="1"/>
</dbReference>
<keyword evidence="3" id="KW-1185">Reference proteome</keyword>
<dbReference type="PROSITE" id="PS51186">
    <property type="entry name" value="GNAT"/>
    <property type="match status" value="1"/>
</dbReference>
<organism evidence="2 3">
    <name type="scientific">Pristionchus mayeri</name>
    <dbReference type="NCBI Taxonomy" id="1317129"/>
    <lineage>
        <taxon>Eukaryota</taxon>
        <taxon>Metazoa</taxon>
        <taxon>Ecdysozoa</taxon>
        <taxon>Nematoda</taxon>
        <taxon>Chromadorea</taxon>
        <taxon>Rhabditida</taxon>
        <taxon>Rhabditina</taxon>
        <taxon>Diplogasteromorpha</taxon>
        <taxon>Diplogasteroidea</taxon>
        <taxon>Neodiplogasteridae</taxon>
        <taxon>Pristionchus</taxon>
    </lineage>
</organism>
<feature type="non-terminal residue" evidence="2">
    <location>
        <position position="1"/>
    </location>
</feature>
<dbReference type="InterPro" id="IPR016181">
    <property type="entry name" value="Acyl_CoA_acyltransferase"/>
</dbReference>